<comment type="caution">
    <text evidence="1">The sequence shown here is derived from an EMBL/GenBank/DDBJ whole genome shotgun (WGS) entry which is preliminary data.</text>
</comment>
<gene>
    <name evidence="1" type="ORF">HY3_06365</name>
</gene>
<keyword evidence="2" id="KW-1185">Reference proteome</keyword>
<protein>
    <submittedName>
        <fullName evidence="1">Uncharacterized protein</fullName>
    </submittedName>
</protein>
<dbReference type="Proteomes" id="UP000249123">
    <property type="component" value="Unassembled WGS sequence"/>
</dbReference>
<sequence length="295" mass="32335">MFAFWTTPAVRIARLACSAGLAAIIVSGQAMAESDEALDCGEALSRHVMVSVVEVSETPNRLYALLPLFDAAARKCPENDFAVHYAAAAHVTRALRMMEEEASNDAVMSEWYAAFDYSTAYWKMDEHNDIFEALNGADIVDVEVEEEQAVALRKDLVNGMLEFQAKYGITQPYIIGPDWPKSCHRGLTQDVRIAREWLDTNPGGEGLALQFAEALGAACPMAQPTWGLHFELNSIRMAAARAVAESDPPTARAIAAKVEAYRDTVLASEKSRLYWSKDRQTALDEIEAMAANAAP</sequence>
<evidence type="ECO:0000313" key="1">
    <source>
        <dbReference type="EMBL" id="RAN30435.1"/>
    </source>
</evidence>
<reference evidence="1 2" key="1">
    <citation type="submission" date="2013-04" db="EMBL/GenBank/DDBJ databases">
        <title>Hyphomonas sp. T24B3 Genome Sequencing.</title>
        <authorList>
            <person name="Lai Q."/>
            <person name="Shao Z."/>
        </authorList>
    </citation>
    <scope>NUCLEOTIDE SEQUENCE [LARGE SCALE GENOMIC DNA]</scope>
    <source>
        <strain evidence="1 2">T24B3</strain>
    </source>
</reference>
<evidence type="ECO:0000313" key="2">
    <source>
        <dbReference type="Proteomes" id="UP000249123"/>
    </source>
</evidence>
<proteinExistence type="predicted"/>
<name>A0A062TV75_9PROT</name>
<organism evidence="1 2">
    <name type="scientific">Hyphomonas pacifica</name>
    <dbReference type="NCBI Taxonomy" id="1280941"/>
    <lineage>
        <taxon>Bacteria</taxon>
        <taxon>Pseudomonadati</taxon>
        <taxon>Pseudomonadota</taxon>
        <taxon>Alphaproteobacteria</taxon>
        <taxon>Hyphomonadales</taxon>
        <taxon>Hyphomonadaceae</taxon>
        <taxon>Hyphomonas</taxon>
    </lineage>
</organism>
<dbReference type="EMBL" id="AWFB01000089">
    <property type="protein sequence ID" value="RAN30435.1"/>
    <property type="molecule type" value="Genomic_DNA"/>
</dbReference>
<accession>A0A062TV75</accession>
<dbReference type="RefSeq" id="WP_034829041.1">
    <property type="nucleotide sequence ID" value="NZ_AWFA01000067.1"/>
</dbReference>
<dbReference type="AlphaFoldDB" id="A0A062TV75"/>